<gene>
    <name evidence="7" type="ORF">A2875_03615</name>
</gene>
<dbReference type="Gene3D" id="3.30.750.44">
    <property type="match status" value="1"/>
</dbReference>
<dbReference type="GO" id="GO:0008236">
    <property type="term" value="F:serine-type peptidase activity"/>
    <property type="evidence" value="ECO:0007669"/>
    <property type="project" value="UniProtKB-KW"/>
</dbReference>
<organism evidence="7 8">
    <name type="scientific">Candidatus Gottesmanbacteria bacterium RIFCSPHIGHO2_01_FULL_46_14</name>
    <dbReference type="NCBI Taxonomy" id="1798380"/>
    <lineage>
        <taxon>Bacteria</taxon>
        <taxon>Candidatus Gottesmaniibacteriota</taxon>
    </lineage>
</organism>
<dbReference type="SMART" id="SM00228">
    <property type="entry name" value="PDZ"/>
    <property type="match status" value="1"/>
</dbReference>
<dbReference type="PROSITE" id="PS50106">
    <property type="entry name" value="PDZ"/>
    <property type="match status" value="1"/>
</dbReference>
<sequence>MTLPFSKIRKYVLLITFLILAGGVGYTLGEKKVGLTSTPKNGVVVHQDAPSGIDVDFSLFWDVWQKLGRYYIDRASLDTQKMVWGAISGMVASAGDPYTVFLPPKENDEFKADLGGEFEGIGAQLGLKENRIIVIAPLKGTPAERAGIRPSDWILKVDDKETSGWTVAEAVTKIRGTRGTSVTLTLLHENEMEPIDMAIRRDTILVPSVVSWVKQVSEITEISAVPGAGALKARADTIAYLSLSRFGDHTNEDWLKEVDSVLAQQGSLKGLVFDLRNNPGGYLEGSVFIASEFLKSGQVVSQVNSDGSRQEYQVDRKGKLYDIPMVVLVNKGSASAAEIVAGALRDHKRARIVGETTFGKGSVQTPQDLPGGAGLHITTGKWFTPNGGSINKEGITPDIEVKLEVYEASADAQLAKAIELLLQ</sequence>
<dbReference type="FunFam" id="2.30.42.10:FF:000063">
    <property type="entry name" value="Peptidase, S41 family"/>
    <property type="match status" value="1"/>
</dbReference>
<dbReference type="PANTHER" id="PTHR32060:SF30">
    <property type="entry name" value="CARBOXY-TERMINAL PROCESSING PROTEASE CTPA"/>
    <property type="match status" value="1"/>
</dbReference>
<reference evidence="7 8" key="1">
    <citation type="journal article" date="2016" name="Nat. Commun.">
        <title>Thousands of microbial genomes shed light on interconnected biogeochemical processes in an aquifer system.</title>
        <authorList>
            <person name="Anantharaman K."/>
            <person name="Brown C.T."/>
            <person name="Hug L.A."/>
            <person name="Sharon I."/>
            <person name="Castelle C.J."/>
            <person name="Probst A.J."/>
            <person name="Thomas B.C."/>
            <person name="Singh A."/>
            <person name="Wilkins M.J."/>
            <person name="Karaoz U."/>
            <person name="Brodie E.L."/>
            <person name="Williams K.H."/>
            <person name="Hubbard S.S."/>
            <person name="Banfield J.F."/>
        </authorList>
    </citation>
    <scope>NUCLEOTIDE SEQUENCE [LARGE SCALE GENOMIC DNA]</scope>
</reference>
<dbReference type="Pfam" id="PF03572">
    <property type="entry name" value="Peptidase_S41"/>
    <property type="match status" value="1"/>
</dbReference>
<comment type="caution">
    <text evidence="7">The sequence shown here is derived from an EMBL/GenBank/DDBJ whole genome shotgun (WGS) entry which is preliminary data.</text>
</comment>
<evidence type="ECO:0000256" key="2">
    <source>
        <dbReference type="ARBA" id="ARBA00022670"/>
    </source>
</evidence>
<dbReference type="SMART" id="SM00245">
    <property type="entry name" value="TSPc"/>
    <property type="match status" value="1"/>
</dbReference>
<dbReference type="InterPro" id="IPR041489">
    <property type="entry name" value="PDZ_6"/>
</dbReference>
<evidence type="ECO:0000256" key="5">
    <source>
        <dbReference type="RuleBase" id="RU004404"/>
    </source>
</evidence>
<dbReference type="SUPFAM" id="SSF50156">
    <property type="entry name" value="PDZ domain-like"/>
    <property type="match status" value="1"/>
</dbReference>
<dbReference type="Proteomes" id="UP000177416">
    <property type="component" value="Unassembled WGS sequence"/>
</dbReference>
<dbReference type="InterPro" id="IPR005151">
    <property type="entry name" value="Tail-specific_protease"/>
</dbReference>
<feature type="domain" description="PDZ" evidence="6">
    <location>
        <begin position="99"/>
        <end position="177"/>
    </location>
</feature>
<dbReference type="Gene3D" id="3.90.226.10">
    <property type="entry name" value="2-enoyl-CoA Hydratase, Chain A, domain 1"/>
    <property type="match status" value="1"/>
</dbReference>
<dbReference type="SUPFAM" id="SSF52096">
    <property type="entry name" value="ClpP/crotonase"/>
    <property type="match status" value="1"/>
</dbReference>
<evidence type="ECO:0000313" key="8">
    <source>
        <dbReference type="Proteomes" id="UP000177416"/>
    </source>
</evidence>
<keyword evidence="4 5" id="KW-0720">Serine protease</keyword>
<dbReference type="InterPro" id="IPR004447">
    <property type="entry name" value="Peptidase_S41A"/>
</dbReference>
<keyword evidence="2 5" id="KW-0645">Protease</keyword>
<evidence type="ECO:0000313" key="7">
    <source>
        <dbReference type="EMBL" id="OGG13831.1"/>
    </source>
</evidence>
<dbReference type="CDD" id="cd06782">
    <property type="entry name" value="cpPDZ_CPP-like"/>
    <property type="match status" value="1"/>
</dbReference>
<dbReference type="GO" id="GO:0030288">
    <property type="term" value="C:outer membrane-bounded periplasmic space"/>
    <property type="evidence" value="ECO:0007669"/>
    <property type="project" value="TreeGrafter"/>
</dbReference>
<evidence type="ECO:0000259" key="6">
    <source>
        <dbReference type="PROSITE" id="PS50106"/>
    </source>
</evidence>
<evidence type="ECO:0000256" key="3">
    <source>
        <dbReference type="ARBA" id="ARBA00022801"/>
    </source>
</evidence>
<dbReference type="Gene3D" id="2.30.42.10">
    <property type="match status" value="1"/>
</dbReference>
<proteinExistence type="inferred from homology"/>
<evidence type="ECO:0000256" key="4">
    <source>
        <dbReference type="ARBA" id="ARBA00022825"/>
    </source>
</evidence>
<dbReference type="NCBIfam" id="TIGR00225">
    <property type="entry name" value="prc"/>
    <property type="match status" value="1"/>
</dbReference>
<comment type="similarity">
    <text evidence="1 5">Belongs to the peptidase S41A family.</text>
</comment>
<dbReference type="GO" id="GO:0006508">
    <property type="term" value="P:proteolysis"/>
    <property type="evidence" value="ECO:0007669"/>
    <property type="project" value="UniProtKB-KW"/>
</dbReference>
<protein>
    <recommendedName>
        <fullName evidence="6">PDZ domain-containing protein</fullName>
    </recommendedName>
</protein>
<dbReference type="PANTHER" id="PTHR32060">
    <property type="entry name" value="TAIL-SPECIFIC PROTEASE"/>
    <property type="match status" value="1"/>
</dbReference>
<dbReference type="InterPro" id="IPR036034">
    <property type="entry name" value="PDZ_sf"/>
</dbReference>
<dbReference type="InterPro" id="IPR001478">
    <property type="entry name" value="PDZ"/>
</dbReference>
<accession>A0A1F5ZN17</accession>
<name>A0A1F5ZN17_9BACT</name>
<dbReference type="EMBL" id="MFJJ01000031">
    <property type="protein sequence ID" value="OGG13831.1"/>
    <property type="molecule type" value="Genomic_DNA"/>
</dbReference>
<dbReference type="GO" id="GO:0007165">
    <property type="term" value="P:signal transduction"/>
    <property type="evidence" value="ECO:0007669"/>
    <property type="project" value="TreeGrafter"/>
</dbReference>
<dbReference type="CDD" id="cd07560">
    <property type="entry name" value="Peptidase_S41_CPP"/>
    <property type="match status" value="1"/>
</dbReference>
<dbReference type="AlphaFoldDB" id="A0A1F5ZN17"/>
<keyword evidence="3 5" id="KW-0378">Hydrolase</keyword>
<dbReference type="InterPro" id="IPR029045">
    <property type="entry name" value="ClpP/crotonase-like_dom_sf"/>
</dbReference>
<evidence type="ECO:0000256" key="1">
    <source>
        <dbReference type="ARBA" id="ARBA00009179"/>
    </source>
</evidence>
<dbReference type="Pfam" id="PF17820">
    <property type="entry name" value="PDZ_6"/>
    <property type="match status" value="1"/>
</dbReference>
<dbReference type="GO" id="GO:0004175">
    <property type="term" value="F:endopeptidase activity"/>
    <property type="evidence" value="ECO:0007669"/>
    <property type="project" value="TreeGrafter"/>
</dbReference>